<evidence type="ECO:0000313" key="2">
    <source>
        <dbReference type="Proteomes" id="UP001317779"/>
    </source>
</evidence>
<dbReference type="EMBL" id="AP027141">
    <property type="protein sequence ID" value="BDV30249.1"/>
    <property type="molecule type" value="Genomic_DNA"/>
</dbReference>
<name>A0ABM8DXD6_9MICO</name>
<gene>
    <name evidence="1" type="ORF">Microterr_09090</name>
</gene>
<sequence length="141" mass="15572">MAQRWQVRMAEAGGIASAGDLHRSGLDDMDVRIRVQYGLLVRVRRGWYALPDTPESVVAACRMGGRLACVSALRLLGEHSADGDRGDDRRIHVEVPANAVVRVPPDERERVRLHWARRPSPGDRAVVDAEAARRQALTCDG</sequence>
<keyword evidence="2" id="KW-1185">Reference proteome</keyword>
<evidence type="ECO:0000313" key="1">
    <source>
        <dbReference type="EMBL" id="BDV30249.1"/>
    </source>
</evidence>
<proteinExistence type="predicted"/>
<organism evidence="1 2">
    <name type="scientific">Microbacterium terricola</name>
    <dbReference type="NCBI Taxonomy" id="344163"/>
    <lineage>
        <taxon>Bacteria</taxon>
        <taxon>Bacillati</taxon>
        <taxon>Actinomycetota</taxon>
        <taxon>Actinomycetes</taxon>
        <taxon>Micrococcales</taxon>
        <taxon>Microbacteriaceae</taxon>
        <taxon>Microbacterium</taxon>
    </lineage>
</organism>
<accession>A0ABM8DXD6</accession>
<protein>
    <recommendedName>
        <fullName evidence="3">Type IV toxin-antitoxin system AbiEi family antitoxin domain-containing protein</fullName>
    </recommendedName>
</protein>
<dbReference type="Proteomes" id="UP001317779">
    <property type="component" value="Chromosome"/>
</dbReference>
<reference evidence="1 2" key="1">
    <citation type="submission" date="2022-12" db="EMBL/GenBank/DDBJ databases">
        <title>Microbacterium terricola strain KV-448 chromosome, complete genome.</title>
        <authorList>
            <person name="Oshima T."/>
            <person name="Moriya T."/>
            <person name="Bessho Y."/>
        </authorList>
    </citation>
    <scope>NUCLEOTIDE SEQUENCE [LARGE SCALE GENOMIC DNA]</scope>
    <source>
        <strain evidence="1 2">KV-448</strain>
    </source>
</reference>
<evidence type="ECO:0008006" key="3">
    <source>
        <dbReference type="Google" id="ProtNLM"/>
    </source>
</evidence>
<dbReference type="RefSeq" id="WP_263795890.1">
    <property type="nucleotide sequence ID" value="NZ_AP027141.1"/>
</dbReference>